<dbReference type="NCBIfam" id="NF003454">
    <property type="entry name" value="PRK05035.1"/>
    <property type="match status" value="1"/>
</dbReference>
<dbReference type="InterPro" id="IPR011538">
    <property type="entry name" value="Nuo51_FMN-bd"/>
</dbReference>
<dbReference type="Pfam" id="PF13375">
    <property type="entry name" value="RnfC_N"/>
    <property type="match status" value="1"/>
</dbReference>
<evidence type="ECO:0000313" key="11">
    <source>
        <dbReference type="Proteomes" id="UP001163115"/>
    </source>
</evidence>
<dbReference type="NCBIfam" id="TIGR01945">
    <property type="entry name" value="rnfC"/>
    <property type="match status" value="1"/>
</dbReference>
<dbReference type="EMBL" id="CP113524">
    <property type="protein sequence ID" value="WAJ22413.1"/>
    <property type="molecule type" value="Genomic_DNA"/>
</dbReference>
<feature type="binding site" evidence="8">
    <location>
        <position position="412"/>
    </location>
    <ligand>
        <name>[4Fe-4S] cluster</name>
        <dbReference type="ChEBI" id="CHEBI:49883"/>
        <label>2</label>
    </ligand>
</feature>
<sequence length="445" mass="48292">MGLPTFKGGVHPYEGKELSENKPVVLLQPKGEMVFPLSQHIGAPAKPLVETGDKVLMGQKIGEMDGAISACIISSVSGTVKGIEPRKTAGGSMVPSIIIENDGEDKSVESFGIKRDPEALSKEEIRNIIKESGIVGLGGAGFPTYVKLTPRDDAKIDTVIVNGAECEPYLTSDYRMLMEEPEKLIKGLRIILRLFEHAKGVIAIENNKPEAIKRLKELVQDEPGITVCPLSTKYPQGWERTLIQSVTGRRVSADMLPAEVGCIVDNVDTVISIYNAVAESTPLIRRIITVTGDAIENPQNYNVRIGSSYEQLVEASGGFKMEPKKLISGGPMTGKALEDIDIPVTKVTSSLVCMADDEGTLDPVTSCIRCARCVSVCPGRIVPQQMVIAAVHSDTERYLKLKGTDCCECGSCSYICPARIPLTETFINMNRRLSEAETAVRRKKK</sequence>
<feature type="domain" description="4Fe-4S ferredoxin-type" evidence="9">
    <location>
        <begin position="397"/>
        <end position="426"/>
    </location>
</feature>
<dbReference type="PROSITE" id="PS51379">
    <property type="entry name" value="4FE4S_FER_2"/>
    <property type="match status" value="2"/>
</dbReference>
<comment type="subcellular location">
    <subcellularLocation>
        <location evidence="8">Cell membrane</location>
        <topology evidence="8">Peripheral membrane protein</topology>
    </subcellularLocation>
</comment>
<dbReference type="HAMAP" id="MF_00461">
    <property type="entry name" value="RsxC_RnfC"/>
    <property type="match status" value="1"/>
</dbReference>
<dbReference type="Gene3D" id="3.40.50.11540">
    <property type="entry name" value="NADH-ubiquinone oxidoreductase 51kDa subunit"/>
    <property type="match status" value="1"/>
</dbReference>
<gene>
    <name evidence="10" type="primary">rsxC</name>
    <name evidence="8" type="synonym">rnfC</name>
    <name evidence="10" type="ORF">OW255_12590</name>
</gene>
<dbReference type="Proteomes" id="UP001163115">
    <property type="component" value="Chromosome"/>
</dbReference>
<keyword evidence="4 8" id="KW-0677">Repeat</keyword>
<comment type="subunit">
    <text evidence="8">The complex is composed of six subunits: RnfA, RnfB, RnfC, RnfD, RnfE and RnfG.</text>
</comment>
<feature type="binding site" evidence="8">
    <location>
        <position position="409"/>
    </location>
    <ligand>
        <name>[4Fe-4S] cluster</name>
        <dbReference type="ChEBI" id="CHEBI:49883"/>
        <label>2</label>
    </ligand>
</feature>
<evidence type="ECO:0000313" key="10">
    <source>
        <dbReference type="EMBL" id="WAJ22413.1"/>
    </source>
</evidence>
<comment type="cofactor">
    <cofactor evidence="8">
        <name>[4Fe-4S] cluster</name>
        <dbReference type="ChEBI" id="CHEBI:49883"/>
    </cofactor>
    <text evidence="8">Binds 2 [4Fe-4S] clusters per subunit.</text>
</comment>
<evidence type="ECO:0000256" key="7">
    <source>
        <dbReference type="ARBA" id="ARBA00023014"/>
    </source>
</evidence>
<evidence type="ECO:0000259" key="9">
    <source>
        <dbReference type="PROSITE" id="PS51379"/>
    </source>
</evidence>
<dbReference type="InterPro" id="IPR019554">
    <property type="entry name" value="Soluble_ligand-bd"/>
</dbReference>
<keyword evidence="6 8" id="KW-0408">Iron</keyword>
<dbReference type="RefSeq" id="WP_268114287.1">
    <property type="nucleotide sequence ID" value="NZ_CP113524.1"/>
</dbReference>
<feature type="domain" description="4Fe-4S ferredoxin-type" evidence="9">
    <location>
        <begin position="357"/>
        <end position="387"/>
    </location>
</feature>
<dbReference type="SUPFAM" id="SSF142019">
    <property type="entry name" value="Nqo1 FMN-binding domain-like"/>
    <property type="match status" value="1"/>
</dbReference>
<feature type="binding site" evidence="8">
    <location>
        <position position="370"/>
    </location>
    <ligand>
        <name>[4Fe-4S] cluster</name>
        <dbReference type="ChEBI" id="CHEBI:49883"/>
        <label>1</label>
    </ligand>
</feature>
<organism evidence="10 11">
    <name type="scientific">Lacrimispora xylanolytica</name>
    <dbReference type="NCBI Taxonomy" id="29375"/>
    <lineage>
        <taxon>Bacteria</taxon>
        <taxon>Bacillati</taxon>
        <taxon>Bacillota</taxon>
        <taxon>Clostridia</taxon>
        <taxon>Lachnospirales</taxon>
        <taxon>Lachnospiraceae</taxon>
        <taxon>Lacrimispora</taxon>
    </lineage>
</organism>
<dbReference type="Pfam" id="PF10531">
    <property type="entry name" value="SLBB"/>
    <property type="match status" value="1"/>
</dbReference>
<evidence type="ECO:0000256" key="2">
    <source>
        <dbReference type="ARBA" id="ARBA00022485"/>
    </source>
</evidence>
<evidence type="ECO:0000256" key="4">
    <source>
        <dbReference type="ARBA" id="ARBA00022737"/>
    </source>
</evidence>
<dbReference type="InterPro" id="IPR026902">
    <property type="entry name" value="RnfC_N"/>
</dbReference>
<dbReference type="InterPro" id="IPR017896">
    <property type="entry name" value="4Fe4S_Fe-S-bd"/>
</dbReference>
<dbReference type="PROSITE" id="PS00198">
    <property type="entry name" value="4FE4S_FER_1"/>
    <property type="match status" value="1"/>
</dbReference>
<feature type="binding site" evidence="8">
    <location>
        <position position="406"/>
    </location>
    <ligand>
        <name>[4Fe-4S] cluster</name>
        <dbReference type="ChEBI" id="CHEBI:49883"/>
        <label>2</label>
    </ligand>
</feature>
<keyword evidence="3 8" id="KW-0479">Metal-binding</keyword>
<keyword evidence="1 8" id="KW-0813">Transport</keyword>
<keyword evidence="8" id="KW-0472">Membrane</keyword>
<keyword evidence="7 8" id="KW-0411">Iron-sulfur</keyword>
<feature type="binding site" evidence="8">
    <location>
        <position position="377"/>
    </location>
    <ligand>
        <name>[4Fe-4S] cluster</name>
        <dbReference type="ChEBI" id="CHEBI:49883"/>
        <label>2</label>
    </ligand>
</feature>
<dbReference type="InterPro" id="IPR037225">
    <property type="entry name" value="Nuo51_FMN-bd_sf"/>
</dbReference>
<dbReference type="EC" id="7.-.-.-" evidence="8"/>
<keyword evidence="8" id="KW-1278">Translocase</keyword>
<dbReference type="InterPro" id="IPR017900">
    <property type="entry name" value="4Fe4S_Fe_S_CS"/>
</dbReference>
<dbReference type="PANTHER" id="PTHR43034">
    <property type="entry name" value="ION-TRANSLOCATING OXIDOREDUCTASE COMPLEX SUBUNIT C"/>
    <property type="match status" value="1"/>
</dbReference>
<evidence type="ECO:0000256" key="8">
    <source>
        <dbReference type="HAMAP-Rule" id="MF_00461"/>
    </source>
</evidence>
<dbReference type="Pfam" id="PF01512">
    <property type="entry name" value="Complex1_51K"/>
    <property type="match status" value="1"/>
</dbReference>
<evidence type="ECO:0000256" key="1">
    <source>
        <dbReference type="ARBA" id="ARBA00022448"/>
    </source>
</evidence>
<keyword evidence="11" id="KW-1185">Reference proteome</keyword>
<comment type="function">
    <text evidence="8">Part of a membrane-bound complex that couples electron transfer with translocation of ions across the membrane.</text>
</comment>
<evidence type="ECO:0000256" key="6">
    <source>
        <dbReference type="ARBA" id="ARBA00023004"/>
    </source>
</evidence>
<comment type="similarity">
    <text evidence="8">Belongs to the 4Fe4S bacterial-type ferredoxin family. RnfC subfamily.</text>
</comment>
<evidence type="ECO:0000256" key="5">
    <source>
        <dbReference type="ARBA" id="ARBA00022982"/>
    </source>
</evidence>
<dbReference type="InterPro" id="IPR010208">
    <property type="entry name" value="Ion_transpt_RnfC/RsxC"/>
</dbReference>
<name>A0ABY7A9I3_9FIRM</name>
<keyword evidence="5 8" id="KW-0249">Electron transport</keyword>
<feature type="binding site" evidence="8">
    <location>
        <position position="373"/>
    </location>
    <ligand>
        <name>[4Fe-4S] cluster</name>
        <dbReference type="ChEBI" id="CHEBI:49883"/>
        <label>1</label>
    </ligand>
</feature>
<keyword evidence="8" id="KW-1003">Cell membrane</keyword>
<dbReference type="Gene3D" id="3.30.70.20">
    <property type="match status" value="1"/>
</dbReference>
<dbReference type="SUPFAM" id="SSF46548">
    <property type="entry name" value="alpha-helical ferredoxin"/>
    <property type="match status" value="1"/>
</dbReference>
<protein>
    <recommendedName>
        <fullName evidence="8">Ion-translocating oxidoreductase complex subunit C</fullName>
        <ecNumber evidence="8">7.-.-.-</ecNumber>
    </recommendedName>
    <alternativeName>
        <fullName evidence="8">Rnf electron transport complex subunit C</fullName>
    </alternativeName>
</protein>
<reference evidence="10" key="1">
    <citation type="submission" date="2022-11" db="EMBL/GenBank/DDBJ databases">
        <title>Lacrimispora xylanolytica sy1, complete genome.</title>
        <authorList>
            <person name="Choi S."/>
        </authorList>
    </citation>
    <scope>NUCLEOTIDE SEQUENCE</scope>
    <source>
        <strain evidence="10">Sy1</strain>
    </source>
</reference>
<evidence type="ECO:0000256" key="3">
    <source>
        <dbReference type="ARBA" id="ARBA00022723"/>
    </source>
</evidence>
<proteinExistence type="inferred from homology"/>
<keyword evidence="2 8" id="KW-0004">4Fe-4S</keyword>
<feature type="binding site" evidence="8">
    <location>
        <position position="416"/>
    </location>
    <ligand>
        <name>[4Fe-4S] cluster</name>
        <dbReference type="ChEBI" id="CHEBI:49883"/>
        <label>1</label>
    </ligand>
</feature>
<dbReference type="PANTHER" id="PTHR43034:SF2">
    <property type="entry name" value="ION-TRANSLOCATING OXIDOREDUCTASE COMPLEX SUBUNIT C"/>
    <property type="match status" value="1"/>
</dbReference>
<accession>A0ABY7A9I3</accession>
<feature type="binding site" evidence="8">
    <location>
        <position position="367"/>
    </location>
    <ligand>
        <name>[4Fe-4S] cluster</name>
        <dbReference type="ChEBI" id="CHEBI:49883"/>
        <label>1</label>
    </ligand>
</feature>